<dbReference type="PANTHER" id="PTHR16184">
    <property type="entry name" value="ELONGATOR COMPLEX PROTEIN 6"/>
    <property type="match status" value="1"/>
</dbReference>
<evidence type="ECO:0000256" key="1">
    <source>
        <dbReference type="ARBA" id="ARBA00005043"/>
    </source>
</evidence>
<dbReference type="InterPro" id="IPR018627">
    <property type="entry name" value="ELP6"/>
</dbReference>
<sequence>MSSDIITTLEIDKENSSSKIFVVKEISGCDSSFIISCVLGHFVKNRSAVLIISTHNSIKHYQNVGLKMNYNLIKGVDAGLINVYDVGNEYVDKLLKNEHLSLDSIFESIKEKVEQMQHKYDMVNVIVDGISHLLNMQYNVRDVNTVCSNIIDLVRCYKNSLLFLHCNVANELDVTHVVSNLLCHKAHMVLEVENLTSGWSADVSGHLTLKYPGRKFEDEYMFSMDLKPTQYLFKLFDRGVKLLAPGTV</sequence>
<comment type="caution">
    <text evidence="4">The sequence shown here is derived from an EMBL/GenBank/DDBJ whole genome shotgun (WGS) entry which is preliminary data.</text>
</comment>
<dbReference type="Pfam" id="PF09807">
    <property type="entry name" value="ELP6"/>
    <property type="match status" value="1"/>
</dbReference>
<dbReference type="AlphaFoldDB" id="A0AAV1LL19"/>
<dbReference type="InterPro" id="IPR027417">
    <property type="entry name" value="P-loop_NTPase"/>
</dbReference>
<evidence type="ECO:0000256" key="3">
    <source>
        <dbReference type="ARBA" id="ARBA00020263"/>
    </source>
</evidence>
<evidence type="ECO:0000313" key="4">
    <source>
        <dbReference type="EMBL" id="CAK1596141.1"/>
    </source>
</evidence>
<dbReference type="EMBL" id="CAVLGL010000093">
    <property type="protein sequence ID" value="CAK1596141.1"/>
    <property type="molecule type" value="Genomic_DNA"/>
</dbReference>
<gene>
    <name evidence="4" type="ORF">PARMNEM_LOCUS15527</name>
</gene>
<evidence type="ECO:0000256" key="2">
    <source>
        <dbReference type="ARBA" id="ARBA00008837"/>
    </source>
</evidence>
<name>A0AAV1LL19_9NEOP</name>
<reference evidence="4 5" key="1">
    <citation type="submission" date="2023-11" db="EMBL/GenBank/DDBJ databases">
        <authorList>
            <person name="Hedman E."/>
            <person name="Englund M."/>
            <person name="Stromberg M."/>
            <person name="Nyberg Akerstrom W."/>
            <person name="Nylinder S."/>
            <person name="Jareborg N."/>
            <person name="Kallberg Y."/>
            <person name="Kronander E."/>
        </authorList>
    </citation>
    <scope>NUCLEOTIDE SEQUENCE [LARGE SCALE GENOMIC DNA]</scope>
</reference>
<dbReference type="Gene3D" id="3.40.50.300">
    <property type="entry name" value="P-loop containing nucleotide triphosphate hydrolases"/>
    <property type="match status" value="1"/>
</dbReference>
<evidence type="ECO:0000313" key="5">
    <source>
        <dbReference type="Proteomes" id="UP001314205"/>
    </source>
</evidence>
<dbReference type="GO" id="GO:0002098">
    <property type="term" value="P:tRNA wobble uridine modification"/>
    <property type="evidence" value="ECO:0007669"/>
    <property type="project" value="InterPro"/>
</dbReference>
<organism evidence="4 5">
    <name type="scientific">Parnassius mnemosyne</name>
    <name type="common">clouded apollo</name>
    <dbReference type="NCBI Taxonomy" id="213953"/>
    <lineage>
        <taxon>Eukaryota</taxon>
        <taxon>Metazoa</taxon>
        <taxon>Ecdysozoa</taxon>
        <taxon>Arthropoda</taxon>
        <taxon>Hexapoda</taxon>
        <taxon>Insecta</taxon>
        <taxon>Pterygota</taxon>
        <taxon>Neoptera</taxon>
        <taxon>Endopterygota</taxon>
        <taxon>Lepidoptera</taxon>
        <taxon>Glossata</taxon>
        <taxon>Ditrysia</taxon>
        <taxon>Papilionoidea</taxon>
        <taxon>Papilionidae</taxon>
        <taxon>Parnassiinae</taxon>
        <taxon>Parnassini</taxon>
        <taxon>Parnassius</taxon>
        <taxon>Driopa</taxon>
    </lineage>
</organism>
<dbReference type="Proteomes" id="UP001314205">
    <property type="component" value="Unassembled WGS sequence"/>
</dbReference>
<comment type="pathway">
    <text evidence="1">tRNA modification; 5-methoxycarbonylmethyl-2-thiouridine-tRNA biosynthesis.</text>
</comment>
<dbReference type="CDD" id="cd19495">
    <property type="entry name" value="Elp6"/>
    <property type="match status" value="1"/>
</dbReference>
<protein>
    <recommendedName>
        <fullName evidence="3">Elongator complex protein 6</fullName>
    </recommendedName>
</protein>
<dbReference type="PANTHER" id="PTHR16184:SF6">
    <property type="entry name" value="ELONGATOR COMPLEX PROTEIN 6"/>
    <property type="match status" value="1"/>
</dbReference>
<dbReference type="GO" id="GO:0033588">
    <property type="term" value="C:elongator holoenzyme complex"/>
    <property type="evidence" value="ECO:0007669"/>
    <property type="project" value="InterPro"/>
</dbReference>
<keyword evidence="5" id="KW-1185">Reference proteome</keyword>
<proteinExistence type="inferred from homology"/>
<accession>A0AAV1LL19</accession>
<comment type="similarity">
    <text evidence="2">Belongs to the ELP6 family.</text>
</comment>